<comment type="caution">
    <text evidence="1">The sequence shown here is derived from an EMBL/GenBank/DDBJ whole genome shotgun (WGS) entry which is preliminary data.</text>
</comment>
<dbReference type="EMBL" id="CAJVPM010036785">
    <property type="protein sequence ID" value="CAG8693708.1"/>
    <property type="molecule type" value="Genomic_DNA"/>
</dbReference>
<dbReference type="Proteomes" id="UP000789860">
    <property type="component" value="Unassembled WGS sequence"/>
</dbReference>
<evidence type="ECO:0000313" key="2">
    <source>
        <dbReference type="Proteomes" id="UP000789860"/>
    </source>
</evidence>
<keyword evidence="2" id="KW-1185">Reference proteome</keyword>
<accession>A0ACA9P9C0</accession>
<gene>
    <name evidence="1" type="ORF">SCALOS_LOCUS10233</name>
</gene>
<proteinExistence type="predicted"/>
<name>A0ACA9P9C0_9GLOM</name>
<organism evidence="1 2">
    <name type="scientific">Scutellospora calospora</name>
    <dbReference type="NCBI Taxonomy" id="85575"/>
    <lineage>
        <taxon>Eukaryota</taxon>
        <taxon>Fungi</taxon>
        <taxon>Fungi incertae sedis</taxon>
        <taxon>Mucoromycota</taxon>
        <taxon>Glomeromycotina</taxon>
        <taxon>Glomeromycetes</taxon>
        <taxon>Diversisporales</taxon>
        <taxon>Gigasporaceae</taxon>
        <taxon>Scutellospora</taxon>
    </lineage>
</organism>
<protein>
    <submittedName>
        <fullName evidence="1">10807_t:CDS:1</fullName>
    </submittedName>
</protein>
<feature type="non-terminal residue" evidence="1">
    <location>
        <position position="1"/>
    </location>
</feature>
<reference evidence="1" key="1">
    <citation type="submission" date="2021-06" db="EMBL/GenBank/DDBJ databases">
        <authorList>
            <person name="Kallberg Y."/>
            <person name="Tangrot J."/>
            <person name="Rosling A."/>
        </authorList>
    </citation>
    <scope>NUCLEOTIDE SEQUENCE</scope>
    <source>
        <strain evidence="1">AU212A</strain>
    </source>
</reference>
<sequence length="95" mass="11158">YEKARIENGYIDTAEQLERQSQEYLKDIELAKYHEERGKINCECYACEEKKALREEIKAKIKKEIDNYDCENKATEKEECPECGKMKELAEETGA</sequence>
<evidence type="ECO:0000313" key="1">
    <source>
        <dbReference type="EMBL" id="CAG8693708.1"/>
    </source>
</evidence>
<feature type="non-terminal residue" evidence="1">
    <location>
        <position position="95"/>
    </location>
</feature>